<gene>
    <name evidence="6" type="ordered locus">Reut_A3447</name>
</gene>
<dbReference type="PROSITE" id="PS50931">
    <property type="entry name" value="HTH_LYSR"/>
    <property type="match status" value="1"/>
</dbReference>
<dbReference type="SUPFAM" id="SSF46785">
    <property type="entry name" value="Winged helix' DNA-binding domain"/>
    <property type="match status" value="1"/>
</dbReference>
<dbReference type="SUPFAM" id="SSF53850">
    <property type="entry name" value="Periplasmic binding protein-like II"/>
    <property type="match status" value="1"/>
</dbReference>
<dbReference type="STRING" id="264198.Reut_A3447"/>
<organism evidence="6">
    <name type="scientific">Cupriavidus pinatubonensis (strain JMP 134 / LMG 1197)</name>
    <name type="common">Cupriavidus necator (strain JMP 134)</name>
    <dbReference type="NCBI Taxonomy" id="264198"/>
    <lineage>
        <taxon>Bacteria</taxon>
        <taxon>Pseudomonadati</taxon>
        <taxon>Pseudomonadota</taxon>
        <taxon>Betaproteobacteria</taxon>
        <taxon>Burkholderiales</taxon>
        <taxon>Burkholderiaceae</taxon>
        <taxon>Cupriavidus</taxon>
    </lineage>
</organism>
<protein>
    <submittedName>
        <fullName evidence="6">Transcriptional regulator, LysR family</fullName>
    </submittedName>
</protein>
<dbReference type="PANTHER" id="PTHR30126:SF2">
    <property type="entry name" value="HTH-TYPE TRANSCRIPTIONAL REGULATOR YJIE"/>
    <property type="match status" value="1"/>
</dbReference>
<evidence type="ECO:0000259" key="5">
    <source>
        <dbReference type="PROSITE" id="PS50931"/>
    </source>
</evidence>
<evidence type="ECO:0000256" key="2">
    <source>
        <dbReference type="ARBA" id="ARBA00023015"/>
    </source>
</evidence>
<sequence length="350" mass="38281">MPAAKNMGAGPSFGPPRIVPIMRSSAPQDPIADLMHIRWLEDFICLAQAGSLARAAELRNVTPPAFGRRMQALEVWAGAPLIDRSAFPVRLTAEGRQFLEAAQNALQTLEDARLALRTAHRADASTLTIATGKTLARSMVPAWLAGLRRVLGHDKAAAGFRTRLSTFPMHDALAMFTEGDADFLLCYSPPDIPVMLDDARYRFHMVGVERLVCVSAADARGAPEFRLQAAKGGARTAPTPMIAYADSLTLGRMVNQEIARRKLASRLDVIAVSDFAESVHEMVRQRMGLAWLPARLIADDLHAGRLVRATAGRSAEEVDLALEIRLYRQRAPMRPLAEAFWEAAVSEPRS</sequence>
<keyword evidence="3" id="KW-0238">DNA-binding</keyword>
<dbReference type="GO" id="GO:0003700">
    <property type="term" value="F:DNA-binding transcription factor activity"/>
    <property type="evidence" value="ECO:0007669"/>
    <property type="project" value="InterPro"/>
</dbReference>
<dbReference type="Gene3D" id="1.10.10.10">
    <property type="entry name" value="Winged helix-like DNA-binding domain superfamily/Winged helix DNA-binding domain"/>
    <property type="match status" value="1"/>
</dbReference>
<dbReference type="InterPro" id="IPR000847">
    <property type="entry name" value="LysR_HTH_N"/>
</dbReference>
<reference evidence="6" key="1">
    <citation type="submission" date="2005-08" db="EMBL/GenBank/DDBJ databases">
        <title>Complete sequence of Chromosome1 of Ralstonia eutropha JMP134.</title>
        <authorList>
            <person name="Copeland A."/>
            <person name="Lucas S."/>
            <person name="Lapidus A."/>
            <person name="Barry K."/>
            <person name="Detter J.C."/>
            <person name="Glavina T."/>
            <person name="Hammon N."/>
            <person name="Israni S."/>
            <person name="Pitluck S."/>
            <person name="Goltsman E."/>
            <person name="Martinez M."/>
            <person name="Schmutz J."/>
            <person name="Larimer F."/>
            <person name="Land M."/>
            <person name="Lykidis A."/>
            <person name="Richardson P."/>
        </authorList>
    </citation>
    <scope>NUCLEOTIDE SEQUENCE</scope>
    <source>
        <strain evidence="6">JMP134</strain>
    </source>
</reference>
<dbReference type="InterPro" id="IPR036390">
    <property type="entry name" value="WH_DNA-bd_sf"/>
</dbReference>
<accession>Q46VM9</accession>
<dbReference type="HOGENOM" id="CLU_039613_4_1_4"/>
<dbReference type="CDD" id="cd05466">
    <property type="entry name" value="PBP2_LTTR_substrate"/>
    <property type="match status" value="1"/>
</dbReference>
<dbReference type="PANTHER" id="PTHR30126">
    <property type="entry name" value="HTH-TYPE TRANSCRIPTIONAL REGULATOR"/>
    <property type="match status" value="1"/>
</dbReference>
<evidence type="ECO:0000256" key="1">
    <source>
        <dbReference type="ARBA" id="ARBA00009437"/>
    </source>
</evidence>
<dbReference type="KEGG" id="reu:Reut_A3447"/>
<keyword evidence="4" id="KW-0804">Transcription</keyword>
<comment type="similarity">
    <text evidence="1">Belongs to the LysR transcriptional regulatory family.</text>
</comment>
<dbReference type="AlphaFoldDB" id="Q46VM9"/>
<evidence type="ECO:0000256" key="3">
    <source>
        <dbReference type="ARBA" id="ARBA00023125"/>
    </source>
</evidence>
<dbReference type="InterPro" id="IPR036388">
    <property type="entry name" value="WH-like_DNA-bd_sf"/>
</dbReference>
<dbReference type="Gene3D" id="3.40.190.290">
    <property type="match status" value="1"/>
</dbReference>
<feature type="domain" description="HTH lysR-type" evidence="5">
    <location>
        <begin position="35"/>
        <end position="92"/>
    </location>
</feature>
<keyword evidence="2" id="KW-0805">Transcription regulation</keyword>
<dbReference type="EMBL" id="CP000090">
    <property type="protein sequence ID" value="AAZ62805.1"/>
    <property type="molecule type" value="Genomic_DNA"/>
</dbReference>
<dbReference type="Pfam" id="PF00126">
    <property type="entry name" value="HTH_1"/>
    <property type="match status" value="1"/>
</dbReference>
<evidence type="ECO:0000256" key="4">
    <source>
        <dbReference type="ARBA" id="ARBA00023163"/>
    </source>
</evidence>
<dbReference type="GO" id="GO:0000976">
    <property type="term" value="F:transcription cis-regulatory region binding"/>
    <property type="evidence" value="ECO:0007669"/>
    <property type="project" value="TreeGrafter"/>
</dbReference>
<proteinExistence type="inferred from homology"/>
<dbReference type="Pfam" id="PF03466">
    <property type="entry name" value="LysR_substrate"/>
    <property type="match status" value="1"/>
</dbReference>
<dbReference type="InterPro" id="IPR005119">
    <property type="entry name" value="LysR_subst-bd"/>
</dbReference>
<dbReference type="eggNOG" id="COG0583">
    <property type="taxonomic scope" value="Bacteria"/>
</dbReference>
<evidence type="ECO:0000313" key="6">
    <source>
        <dbReference type="EMBL" id="AAZ62805.1"/>
    </source>
</evidence>
<name>Q46VM9_CUPPJ</name>